<comment type="caution">
    <text evidence="1">The sequence shown here is derived from an EMBL/GenBank/DDBJ whole genome shotgun (WGS) entry which is preliminary data.</text>
</comment>
<organism evidence="1 2">
    <name type="scientific">Melia azedarach</name>
    <name type="common">Chinaberry tree</name>
    <dbReference type="NCBI Taxonomy" id="155640"/>
    <lineage>
        <taxon>Eukaryota</taxon>
        <taxon>Viridiplantae</taxon>
        <taxon>Streptophyta</taxon>
        <taxon>Embryophyta</taxon>
        <taxon>Tracheophyta</taxon>
        <taxon>Spermatophyta</taxon>
        <taxon>Magnoliopsida</taxon>
        <taxon>eudicotyledons</taxon>
        <taxon>Gunneridae</taxon>
        <taxon>Pentapetalae</taxon>
        <taxon>rosids</taxon>
        <taxon>malvids</taxon>
        <taxon>Sapindales</taxon>
        <taxon>Meliaceae</taxon>
        <taxon>Melia</taxon>
    </lineage>
</organism>
<gene>
    <name evidence="1" type="ORF">OWV82_001657</name>
</gene>
<dbReference type="Proteomes" id="UP001164539">
    <property type="component" value="Chromosome 1"/>
</dbReference>
<protein>
    <submittedName>
        <fullName evidence="1">Pectinesterase inhibitor</fullName>
    </submittedName>
</protein>
<evidence type="ECO:0000313" key="2">
    <source>
        <dbReference type="Proteomes" id="UP001164539"/>
    </source>
</evidence>
<sequence length="184" mass="20180">MKQYSLSTFTCLITFFLLCDLHPVSPSFIDDSCREAATGDPTLNYKLCVSSLESNPRSQNASSHAELTIISIGLTISNATNMSSYITRLISTSESFDKHTKNCLQDCLELYSDAGSTLQDAMNDFKSGDIVGAIVKISSAMDGSLTCEDGFKEKKDGVSPLSKENRSFFQLTAISLTFIHMLFH</sequence>
<accession>A0ACC1YZ72</accession>
<keyword evidence="2" id="KW-1185">Reference proteome</keyword>
<proteinExistence type="predicted"/>
<name>A0ACC1YZ72_MELAZ</name>
<evidence type="ECO:0000313" key="1">
    <source>
        <dbReference type="EMBL" id="KAJ4728772.1"/>
    </source>
</evidence>
<reference evidence="1 2" key="1">
    <citation type="journal article" date="2023" name="Science">
        <title>Complex scaffold remodeling in plant triterpene biosynthesis.</title>
        <authorList>
            <person name="De La Pena R."/>
            <person name="Hodgson H."/>
            <person name="Liu J.C."/>
            <person name="Stephenson M.J."/>
            <person name="Martin A.C."/>
            <person name="Owen C."/>
            <person name="Harkess A."/>
            <person name="Leebens-Mack J."/>
            <person name="Jimenez L.E."/>
            <person name="Osbourn A."/>
            <person name="Sattely E.S."/>
        </authorList>
    </citation>
    <scope>NUCLEOTIDE SEQUENCE [LARGE SCALE GENOMIC DNA]</scope>
    <source>
        <strain evidence="2">cv. JPN11</strain>
        <tissue evidence="1">Leaf</tissue>
    </source>
</reference>
<dbReference type="EMBL" id="CM051394">
    <property type="protein sequence ID" value="KAJ4728772.1"/>
    <property type="molecule type" value="Genomic_DNA"/>
</dbReference>